<evidence type="ECO:0000256" key="1">
    <source>
        <dbReference type="ARBA" id="ARBA00004635"/>
    </source>
</evidence>
<comment type="subcellular location">
    <subcellularLocation>
        <location evidence="1">Membrane</location>
        <topology evidence="1">Lipid-anchor</topology>
    </subcellularLocation>
</comment>
<dbReference type="RefSeq" id="WP_181471629.1">
    <property type="nucleotide sequence ID" value="NZ_JACEFG010000001.1"/>
</dbReference>
<comment type="similarity">
    <text evidence="2">Belongs to the GerABKC lipoprotein family.</text>
</comment>
<evidence type="ECO:0000259" key="9">
    <source>
        <dbReference type="Pfam" id="PF05504"/>
    </source>
</evidence>
<evidence type="ECO:0000313" key="12">
    <source>
        <dbReference type="Proteomes" id="UP000571017"/>
    </source>
</evidence>
<dbReference type="InterPro" id="IPR008844">
    <property type="entry name" value="Spore_GerAC-like"/>
</dbReference>
<evidence type="ECO:0000256" key="4">
    <source>
        <dbReference type="ARBA" id="ARBA00022729"/>
    </source>
</evidence>
<reference evidence="11 12" key="1">
    <citation type="journal article" date="2004" name="Extremophiles">
        <title>Halobacillus locisalis sp. nov., a halophilic bacterium isolated from a marine solar saltern of the Yellow Sea in Korea.</title>
        <authorList>
            <person name="Yoon J.H."/>
            <person name="Kang K.H."/>
            <person name="Oh T.K."/>
            <person name="Park Y.H."/>
        </authorList>
    </citation>
    <scope>NUCLEOTIDE SEQUENCE [LARGE SCALE GENOMIC DNA]</scope>
    <source>
        <strain evidence="11 12">KCTC 3788</strain>
    </source>
</reference>
<keyword evidence="12" id="KW-1185">Reference proteome</keyword>
<dbReference type="NCBIfam" id="TIGR02887">
    <property type="entry name" value="spore_ger_x_C"/>
    <property type="match status" value="1"/>
</dbReference>
<keyword evidence="7" id="KW-0449">Lipoprotein</keyword>
<evidence type="ECO:0000256" key="7">
    <source>
        <dbReference type="ARBA" id="ARBA00023288"/>
    </source>
</evidence>
<dbReference type="GO" id="GO:0009847">
    <property type="term" value="P:spore germination"/>
    <property type="evidence" value="ECO:0007669"/>
    <property type="project" value="InterPro"/>
</dbReference>
<keyword evidence="4" id="KW-0732">Signal</keyword>
<keyword evidence="8" id="KW-0175">Coiled coil</keyword>
<keyword evidence="3" id="KW-0309">Germination</keyword>
<dbReference type="Pfam" id="PF05504">
    <property type="entry name" value="Spore_GerAC"/>
    <property type="match status" value="1"/>
</dbReference>
<sequence length="375" mass="42913">MKKITIIICLSLLCTGCIPKSYIEKLGIITAVGYDLVEDSKLEGTLVVFQFDPTSSNTSQIITSKAETSKGIRYQANRLTSHRLVSGQVRLALYQDKLAEKGMLKYMDTLARDAKISDLGYLAVSNVPTSELMKSNLSEDAPNIGIYLQSLIEKSIKNQMIPDSLINIFLRDVHDLGIDPVLPMLSLNDDKPYIHGLSLFQDDKYVSMLDEKDIFHLMLMRQRSEDTEFQLDLPSESLKEYYKTENSNMNDGTLHVSLNDLRNRTSFEFIDGDFTNPKVKIKMEGRLMEITKDIDLKDQAIKALEKELEKQLTDRLEQLVDKLKEKNVDPVGFGKKFNERHRKNQLTEEAWRSQIPELDVTFDIEIKLLRHGITE</sequence>
<dbReference type="InterPro" id="IPR046953">
    <property type="entry name" value="Spore_GerAC-like_C"/>
</dbReference>
<dbReference type="GO" id="GO:0016020">
    <property type="term" value="C:membrane"/>
    <property type="evidence" value="ECO:0007669"/>
    <property type="project" value="UniProtKB-SubCell"/>
</dbReference>
<feature type="domain" description="Spore germination GerAC-like C-terminal" evidence="9">
    <location>
        <begin position="196"/>
        <end position="372"/>
    </location>
</feature>
<keyword evidence="6" id="KW-0564">Palmitate</keyword>
<comment type="caution">
    <text evidence="11">The sequence shown here is derived from an EMBL/GenBank/DDBJ whole genome shotgun (WGS) entry which is preliminary data.</text>
</comment>
<evidence type="ECO:0000256" key="3">
    <source>
        <dbReference type="ARBA" id="ARBA00022544"/>
    </source>
</evidence>
<dbReference type="EMBL" id="JACEFG010000001">
    <property type="protein sequence ID" value="MBA2174643.1"/>
    <property type="molecule type" value="Genomic_DNA"/>
</dbReference>
<protein>
    <submittedName>
        <fullName evidence="11">Ger(X)C family spore germination protein</fullName>
    </submittedName>
</protein>
<accession>A0A838CS03</accession>
<dbReference type="PANTHER" id="PTHR35789:SF1">
    <property type="entry name" value="SPORE GERMINATION PROTEIN B3"/>
    <property type="match status" value="1"/>
</dbReference>
<keyword evidence="5" id="KW-0472">Membrane</keyword>
<organism evidence="11 12">
    <name type="scientific">Halobacillus locisalis</name>
    <dbReference type="NCBI Taxonomy" id="220753"/>
    <lineage>
        <taxon>Bacteria</taxon>
        <taxon>Bacillati</taxon>
        <taxon>Bacillota</taxon>
        <taxon>Bacilli</taxon>
        <taxon>Bacillales</taxon>
        <taxon>Bacillaceae</taxon>
        <taxon>Halobacillus</taxon>
    </lineage>
</organism>
<dbReference type="Gene3D" id="3.30.300.210">
    <property type="entry name" value="Nutrient germinant receptor protein C, domain 3"/>
    <property type="match status" value="1"/>
</dbReference>
<dbReference type="Pfam" id="PF25198">
    <property type="entry name" value="Spore_GerAC_N"/>
    <property type="match status" value="1"/>
</dbReference>
<dbReference type="InterPro" id="IPR057336">
    <property type="entry name" value="GerAC_N"/>
</dbReference>
<evidence type="ECO:0000256" key="2">
    <source>
        <dbReference type="ARBA" id="ARBA00007886"/>
    </source>
</evidence>
<evidence type="ECO:0000259" key="10">
    <source>
        <dbReference type="Pfam" id="PF25198"/>
    </source>
</evidence>
<dbReference type="InterPro" id="IPR038501">
    <property type="entry name" value="Spore_GerAC_C_sf"/>
</dbReference>
<name>A0A838CS03_9BACI</name>
<dbReference type="Proteomes" id="UP000571017">
    <property type="component" value="Unassembled WGS sequence"/>
</dbReference>
<evidence type="ECO:0000256" key="6">
    <source>
        <dbReference type="ARBA" id="ARBA00023139"/>
    </source>
</evidence>
<evidence type="ECO:0000256" key="5">
    <source>
        <dbReference type="ARBA" id="ARBA00023136"/>
    </source>
</evidence>
<feature type="domain" description="Spore germination protein N-terminal" evidence="10">
    <location>
        <begin position="22"/>
        <end position="186"/>
    </location>
</feature>
<gene>
    <name evidence="11" type="ORF">H0266_06930</name>
</gene>
<dbReference type="PANTHER" id="PTHR35789">
    <property type="entry name" value="SPORE GERMINATION PROTEIN B3"/>
    <property type="match status" value="1"/>
</dbReference>
<feature type="coiled-coil region" evidence="8">
    <location>
        <begin position="287"/>
        <end position="329"/>
    </location>
</feature>
<dbReference type="AlphaFoldDB" id="A0A838CS03"/>
<evidence type="ECO:0000313" key="11">
    <source>
        <dbReference type="EMBL" id="MBA2174643.1"/>
    </source>
</evidence>
<evidence type="ECO:0000256" key="8">
    <source>
        <dbReference type="SAM" id="Coils"/>
    </source>
</evidence>
<proteinExistence type="inferred from homology"/>